<name>A0A8S2TE31_9BILA</name>
<gene>
    <name evidence="1" type="ORF">SMN809_LOCUS25418</name>
    <name evidence="2" type="ORF">SMN809_LOCUS25440</name>
</gene>
<evidence type="ECO:0000313" key="2">
    <source>
        <dbReference type="EMBL" id="CAF4285238.1"/>
    </source>
</evidence>
<feature type="non-terminal residue" evidence="2">
    <location>
        <position position="1"/>
    </location>
</feature>
<dbReference type="Proteomes" id="UP000676336">
    <property type="component" value="Unassembled WGS sequence"/>
</dbReference>
<proteinExistence type="predicted"/>
<organism evidence="2 3">
    <name type="scientific">Rotaria magnacalcarata</name>
    <dbReference type="NCBI Taxonomy" id="392030"/>
    <lineage>
        <taxon>Eukaryota</taxon>
        <taxon>Metazoa</taxon>
        <taxon>Spiralia</taxon>
        <taxon>Gnathifera</taxon>
        <taxon>Rotifera</taxon>
        <taxon>Eurotatoria</taxon>
        <taxon>Bdelloidea</taxon>
        <taxon>Philodinida</taxon>
        <taxon>Philodinidae</taxon>
        <taxon>Rotaria</taxon>
    </lineage>
</organism>
<protein>
    <submittedName>
        <fullName evidence="2">Uncharacterized protein</fullName>
    </submittedName>
</protein>
<accession>A0A8S2TE31</accession>
<sequence length="85" mass="9387">NNPEHLYTTANIEELTQKLNLLATDLELLKSKGVAHALQRVNTERALSRASTINNPYPLVNSNNNELPVTMYGRESVLSGRPPSS</sequence>
<dbReference type="EMBL" id="CAJOBI010033444">
    <property type="protein sequence ID" value="CAF4285238.1"/>
    <property type="molecule type" value="Genomic_DNA"/>
</dbReference>
<dbReference type="AlphaFoldDB" id="A0A8S2TE31"/>
<evidence type="ECO:0000313" key="3">
    <source>
        <dbReference type="Proteomes" id="UP000676336"/>
    </source>
</evidence>
<evidence type="ECO:0000313" key="1">
    <source>
        <dbReference type="EMBL" id="CAF4284698.1"/>
    </source>
</evidence>
<feature type="non-terminal residue" evidence="2">
    <location>
        <position position="85"/>
    </location>
</feature>
<reference evidence="2" key="1">
    <citation type="submission" date="2021-02" db="EMBL/GenBank/DDBJ databases">
        <authorList>
            <person name="Nowell W R."/>
        </authorList>
    </citation>
    <scope>NUCLEOTIDE SEQUENCE</scope>
</reference>
<dbReference type="EMBL" id="CAJOBI010033351">
    <property type="protein sequence ID" value="CAF4284698.1"/>
    <property type="molecule type" value="Genomic_DNA"/>
</dbReference>
<comment type="caution">
    <text evidence="2">The sequence shown here is derived from an EMBL/GenBank/DDBJ whole genome shotgun (WGS) entry which is preliminary data.</text>
</comment>